<dbReference type="Gene3D" id="3.40.710.10">
    <property type="entry name" value="DD-peptidase/beta-lactamase superfamily"/>
    <property type="match status" value="1"/>
</dbReference>
<dbReference type="Pfam" id="PF00905">
    <property type="entry name" value="Transpeptidase"/>
    <property type="match status" value="1"/>
</dbReference>
<keyword evidence="4" id="KW-1185">Reference proteome</keyword>
<dbReference type="InterPro" id="IPR001460">
    <property type="entry name" value="PCN-bd_Tpept"/>
</dbReference>
<dbReference type="RefSeq" id="WP_090034298.1">
    <property type="nucleotide sequence ID" value="NZ_BONM01000032.1"/>
</dbReference>
<dbReference type="PANTHER" id="PTHR30627:SF24">
    <property type="entry name" value="PENICILLIN-BINDING PROTEIN 4B"/>
    <property type="match status" value="1"/>
</dbReference>
<dbReference type="InterPro" id="IPR054120">
    <property type="entry name" value="PBPA_dimer"/>
</dbReference>
<dbReference type="SUPFAM" id="SSF56601">
    <property type="entry name" value="beta-lactamase/transpeptidase-like"/>
    <property type="match status" value="1"/>
</dbReference>
<proteinExistence type="predicted"/>
<dbReference type="GO" id="GO:0008658">
    <property type="term" value="F:penicillin binding"/>
    <property type="evidence" value="ECO:0007669"/>
    <property type="project" value="InterPro"/>
</dbReference>
<reference evidence="3 4" key="1">
    <citation type="submission" date="2016-10" db="EMBL/GenBank/DDBJ databases">
        <authorList>
            <person name="de Groot N.N."/>
        </authorList>
    </citation>
    <scope>NUCLEOTIDE SEQUENCE [LARGE SCALE GENOMIC DNA]</scope>
    <source>
        <strain evidence="3 4">CGMCC 4.6945</strain>
    </source>
</reference>
<dbReference type="STRING" id="988821.SAMN05421867_11665"/>
<dbReference type="Gene3D" id="3.90.1310.10">
    <property type="entry name" value="Penicillin-binding protein 2a (Domain 2)"/>
    <property type="match status" value="1"/>
</dbReference>
<sequence>MNTPLRRLASVVLVMFLALLGSVTAVQYVQAGSLNNDPRNVRTIYREFGNARGSIVVAGEAVASSTPVDDAFGYQRVYADGPLWSAVTGFYSIANGAGWGLEDTQDDVLTGRSDRLFFSRLRDVLTGQRPEGATVETTLLPAAQQAARDALGQQQGAVVAIEPATGRILALVSTPGYDPNTLAVHDTAAASQAFDELVAAPGNPLRSKATQENYPPGSTFKLVTAAAALEDGRWTPESELPAPTELELPLSSSTLGNFGGGGCGADPISLADALRVSCNTAFAGLGIELGAEALEEQAQRFGFDADPPAILPNAAGSTFPDDLDGAQTALAAIGQGSVTASPLQMALVAAAIANDGVLMEPTLVDTVRAADLSVVSRTEPSVRSEAVSGTTAESLTRMMVGVVEGGSGTSAQIGGVQVAGKTGTAQTTAEAAPHAWFTGFAPTDDPRVAVAVFVQNGGDLGSEATGGRVAAPIARAVMQAVLGS</sequence>
<dbReference type="Proteomes" id="UP000199012">
    <property type="component" value="Unassembled WGS sequence"/>
</dbReference>
<protein>
    <submittedName>
        <fullName evidence="3">Peptidoglycan glycosyltransferase</fullName>
    </submittedName>
</protein>
<dbReference type="InterPro" id="IPR050515">
    <property type="entry name" value="Beta-lactam/transpept"/>
</dbReference>
<evidence type="ECO:0000259" key="1">
    <source>
        <dbReference type="Pfam" id="PF00905"/>
    </source>
</evidence>
<feature type="domain" description="Penicillin binding protein A dimerisation" evidence="2">
    <location>
        <begin position="52"/>
        <end position="135"/>
    </location>
</feature>
<dbReference type="AlphaFoldDB" id="A0A1I1AC86"/>
<dbReference type="OrthoDB" id="9766847at2"/>
<feature type="domain" description="Penicillin-binding protein transpeptidase" evidence="1">
    <location>
        <begin position="156"/>
        <end position="479"/>
    </location>
</feature>
<dbReference type="Pfam" id="PF21922">
    <property type="entry name" value="PBP_dimer_2"/>
    <property type="match status" value="1"/>
</dbReference>
<organism evidence="3 4">
    <name type="scientific">Cellulomonas marina</name>
    <dbReference type="NCBI Taxonomy" id="988821"/>
    <lineage>
        <taxon>Bacteria</taxon>
        <taxon>Bacillati</taxon>
        <taxon>Actinomycetota</taxon>
        <taxon>Actinomycetes</taxon>
        <taxon>Micrococcales</taxon>
        <taxon>Cellulomonadaceae</taxon>
        <taxon>Cellulomonas</taxon>
    </lineage>
</organism>
<dbReference type="EMBL" id="FOKA01000016">
    <property type="protein sequence ID" value="SFB34986.1"/>
    <property type="molecule type" value="Genomic_DNA"/>
</dbReference>
<dbReference type="GO" id="GO:0016740">
    <property type="term" value="F:transferase activity"/>
    <property type="evidence" value="ECO:0007669"/>
    <property type="project" value="UniProtKB-KW"/>
</dbReference>
<accession>A0A1I1AC86</accession>
<name>A0A1I1AC86_9CELL</name>
<dbReference type="GO" id="GO:0071972">
    <property type="term" value="F:peptidoglycan L,D-transpeptidase activity"/>
    <property type="evidence" value="ECO:0007669"/>
    <property type="project" value="TreeGrafter"/>
</dbReference>
<gene>
    <name evidence="3" type="ORF">SAMN05421867_11665</name>
</gene>
<dbReference type="GO" id="GO:0071555">
    <property type="term" value="P:cell wall organization"/>
    <property type="evidence" value="ECO:0007669"/>
    <property type="project" value="TreeGrafter"/>
</dbReference>
<dbReference type="PANTHER" id="PTHR30627">
    <property type="entry name" value="PEPTIDOGLYCAN D,D-TRANSPEPTIDASE"/>
    <property type="match status" value="1"/>
</dbReference>
<evidence type="ECO:0000313" key="3">
    <source>
        <dbReference type="EMBL" id="SFB34986.1"/>
    </source>
</evidence>
<dbReference type="GO" id="GO:0005886">
    <property type="term" value="C:plasma membrane"/>
    <property type="evidence" value="ECO:0007669"/>
    <property type="project" value="TreeGrafter"/>
</dbReference>
<evidence type="ECO:0000259" key="2">
    <source>
        <dbReference type="Pfam" id="PF21922"/>
    </source>
</evidence>
<keyword evidence="3" id="KW-0808">Transferase</keyword>
<evidence type="ECO:0000313" key="4">
    <source>
        <dbReference type="Proteomes" id="UP000199012"/>
    </source>
</evidence>
<dbReference type="InterPro" id="IPR012338">
    <property type="entry name" value="Beta-lactam/transpept-like"/>
</dbReference>